<reference evidence="2" key="1">
    <citation type="journal article" date="2018" name="Nat. Commun.">
        <title>Diversity and evolution of the emerging Pandoraviridae family.</title>
        <authorList>
            <person name="Legendre M."/>
            <person name="Fabre E."/>
            <person name="Poirot O."/>
            <person name="Jeudy S."/>
            <person name="Lartigue A."/>
            <person name="Alempic J.M."/>
            <person name="Beucher L."/>
            <person name="Philippe N."/>
            <person name="Bertaux L."/>
            <person name="Christo-Foroux E."/>
            <person name="Labadie K."/>
            <person name="Coute Y."/>
            <person name="Abergel C."/>
            <person name="Claverie J.M."/>
        </authorList>
    </citation>
    <scope>NUCLEOTIDE SEQUENCE [LARGE SCALE GENOMIC DNA]</scope>
    <source>
        <strain evidence="2">Neocaledonia</strain>
    </source>
</reference>
<evidence type="ECO:0000313" key="2">
    <source>
        <dbReference type="EMBL" id="AVK75676.1"/>
    </source>
</evidence>
<accession>A0A2U7UB78</accession>
<protein>
    <recommendedName>
        <fullName evidence="3">F-box incomplete domain containing protein</fullName>
    </recommendedName>
</protein>
<dbReference type="EMBL" id="MG011690">
    <property type="protein sequence ID" value="AVK75676.1"/>
    <property type="molecule type" value="Genomic_DNA"/>
</dbReference>
<name>A0A2U7UB78_9VIRU</name>
<evidence type="ECO:0008006" key="3">
    <source>
        <dbReference type="Google" id="ProtNLM"/>
    </source>
</evidence>
<dbReference type="Proteomes" id="UP000249287">
    <property type="component" value="Segment"/>
</dbReference>
<dbReference type="GeneID" id="36842389"/>
<dbReference type="SUPFAM" id="SSF81383">
    <property type="entry name" value="F-box domain"/>
    <property type="match status" value="1"/>
</dbReference>
<organism evidence="2">
    <name type="scientific">Pandoravirus neocaledonia</name>
    <dbReference type="NCBI Taxonomy" id="2107708"/>
    <lineage>
        <taxon>Viruses</taxon>
        <taxon>Pandoravirus</taxon>
    </lineage>
</organism>
<evidence type="ECO:0000256" key="1">
    <source>
        <dbReference type="SAM" id="MobiDB-lite"/>
    </source>
</evidence>
<gene>
    <name evidence="2" type="ORF">pneo_cds_69</name>
</gene>
<dbReference type="KEGG" id="vg:36842389"/>
<dbReference type="RefSeq" id="YP_009481679.1">
    <property type="nucleotide sequence ID" value="NC_037666.1"/>
</dbReference>
<dbReference type="InterPro" id="IPR036047">
    <property type="entry name" value="F-box-like_dom_sf"/>
</dbReference>
<proteinExistence type="predicted"/>
<sequence>MSGKSDAGDVEAIRFDCLPDELVAAVLWAVGPSWRVAMRCVCRRWAALVSRPSRSQTLVLARCRPPLAEAASWEAGRVLCASALARALAHPATQTTSLFGPSSSAAPLASAVSVAGIVAWCGRDFAAPVPRGDMACAFAASAEPAAVRCALRLVDGAGPVALNRVACTGALAAACVDRAEAVELLLAWSAGLKVDSSSFETDDGVDPLAWLDRVWLWTARHDAGRVATLLLRAMNEGHLKTNAVASRLAAAWFKGTWATAAGRAAAHAVLEAHASSGVPLGCIIGQRLAIAAAHVGNGRACAFGLAQAWLNTASKPKGAKRGDDDDDDDDAKRDGANGIHTDAQGDRDMLVAGRVVTAAVVGRAPDAALDCLEALGLRGHPVALLEVAITHGHACGRGALALAMRWPRHATSSDGLAWTACAIGRAVSRGHLARADEVVAVLRPYIVDADAARRSRVDPWREVALDALVAGFTERAPLDTLALLCALAVRAGLGDREPLAVVLAGDITQRRGTLCNASWATTAGDSAHAWSPWCRPVALDGRALSVLLKRLPPAHAPIGSALVLWLDAAGLVSAAL</sequence>
<feature type="region of interest" description="Disordered" evidence="1">
    <location>
        <begin position="315"/>
        <end position="343"/>
    </location>
</feature>